<dbReference type="InterPro" id="IPR036291">
    <property type="entry name" value="NAD(P)-bd_dom_sf"/>
</dbReference>
<dbReference type="GO" id="GO:0016491">
    <property type="term" value="F:oxidoreductase activity"/>
    <property type="evidence" value="ECO:0007669"/>
    <property type="project" value="UniProtKB-KW"/>
</dbReference>
<accession>A0A7W6W4S7</accession>
<sequence>MNDNSCVVISGAGGEMGRALASRFARDGHDIVLLDRDVAEFGPIEEKLLRAGAARVFSLAADQTDPDALEKAVSEIGDRFGAIGTFVANAGFARFGGFLETSRKVWDLHVDINLNGTFHLCQSVARNMVAGGKGGSITLISSCLALFHADQTGAYSATKAALLMLTRTMAAELGIYRIRTNSVLPGVVETAMTRPMLDVPGCRDALLQETPAGRLGKPEDIAEAVAFLASPAAGFITGASLLVDGGQSIYGQPQWVRQDRSTPGEPRWLSTADGSPA</sequence>
<evidence type="ECO:0000256" key="2">
    <source>
        <dbReference type="ARBA" id="ARBA00023002"/>
    </source>
</evidence>
<evidence type="ECO:0000256" key="1">
    <source>
        <dbReference type="ARBA" id="ARBA00006484"/>
    </source>
</evidence>
<organism evidence="4 5">
    <name type="scientific">Rhizobium esperanzae</name>
    <dbReference type="NCBI Taxonomy" id="1967781"/>
    <lineage>
        <taxon>Bacteria</taxon>
        <taxon>Pseudomonadati</taxon>
        <taxon>Pseudomonadota</taxon>
        <taxon>Alphaproteobacteria</taxon>
        <taxon>Hyphomicrobiales</taxon>
        <taxon>Rhizobiaceae</taxon>
        <taxon>Rhizobium/Agrobacterium group</taxon>
        <taxon>Rhizobium</taxon>
    </lineage>
</organism>
<dbReference type="PRINTS" id="PR00080">
    <property type="entry name" value="SDRFAMILY"/>
</dbReference>
<dbReference type="PROSITE" id="PS00061">
    <property type="entry name" value="ADH_SHORT"/>
    <property type="match status" value="1"/>
</dbReference>
<dbReference type="Pfam" id="PF13561">
    <property type="entry name" value="adh_short_C2"/>
    <property type="match status" value="1"/>
</dbReference>
<dbReference type="AlphaFoldDB" id="A0A7W6W4S7"/>
<dbReference type="InterPro" id="IPR002347">
    <property type="entry name" value="SDR_fam"/>
</dbReference>
<dbReference type="FunFam" id="3.40.50.720:FF:000084">
    <property type="entry name" value="Short-chain dehydrogenase reductase"/>
    <property type="match status" value="1"/>
</dbReference>
<evidence type="ECO:0000313" key="4">
    <source>
        <dbReference type="EMBL" id="MBB4235844.1"/>
    </source>
</evidence>
<dbReference type="PANTHER" id="PTHR24321:SF8">
    <property type="entry name" value="ESTRADIOL 17-BETA-DEHYDROGENASE 8-RELATED"/>
    <property type="match status" value="1"/>
</dbReference>
<keyword evidence="2" id="KW-0560">Oxidoreductase</keyword>
<protein>
    <submittedName>
        <fullName evidence="4">NAD(P)-dependent dehydrogenase (Short-subunit alcohol dehydrogenase family)</fullName>
    </submittedName>
</protein>
<evidence type="ECO:0000313" key="5">
    <source>
        <dbReference type="Proteomes" id="UP000540909"/>
    </source>
</evidence>
<dbReference type="Proteomes" id="UP000540909">
    <property type="component" value="Unassembled WGS sequence"/>
</dbReference>
<dbReference type="CDD" id="cd05233">
    <property type="entry name" value="SDR_c"/>
    <property type="match status" value="1"/>
</dbReference>
<dbReference type="PANTHER" id="PTHR24321">
    <property type="entry name" value="DEHYDROGENASES, SHORT CHAIN"/>
    <property type="match status" value="1"/>
</dbReference>
<dbReference type="PRINTS" id="PR00081">
    <property type="entry name" value="GDHRDH"/>
</dbReference>
<feature type="region of interest" description="Disordered" evidence="3">
    <location>
        <begin position="256"/>
        <end position="277"/>
    </location>
</feature>
<name>A0A7W6W4S7_9HYPH</name>
<comment type="caution">
    <text evidence="4">The sequence shown here is derived from an EMBL/GenBank/DDBJ whole genome shotgun (WGS) entry which is preliminary data.</text>
</comment>
<evidence type="ECO:0000256" key="3">
    <source>
        <dbReference type="SAM" id="MobiDB-lite"/>
    </source>
</evidence>
<dbReference type="InterPro" id="IPR020904">
    <property type="entry name" value="Sc_DH/Rdtase_CS"/>
</dbReference>
<gene>
    <name evidence="4" type="ORF">GGD57_002418</name>
</gene>
<proteinExistence type="inferred from homology"/>
<reference evidence="4 5" key="1">
    <citation type="submission" date="2020-08" db="EMBL/GenBank/DDBJ databases">
        <title>Genomic Encyclopedia of Type Strains, Phase IV (KMG-V): Genome sequencing to study the core and pangenomes of soil and plant-associated prokaryotes.</title>
        <authorList>
            <person name="Whitman W."/>
        </authorList>
    </citation>
    <scope>NUCLEOTIDE SEQUENCE [LARGE SCALE GENOMIC DNA]</scope>
    <source>
        <strain evidence="4 5">SEMIA 4089</strain>
    </source>
</reference>
<dbReference type="Gene3D" id="3.40.50.720">
    <property type="entry name" value="NAD(P)-binding Rossmann-like Domain"/>
    <property type="match status" value="1"/>
</dbReference>
<dbReference type="EMBL" id="JACIFY010000007">
    <property type="protein sequence ID" value="MBB4235844.1"/>
    <property type="molecule type" value="Genomic_DNA"/>
</dbReference>
<dbReference type="SUPFAM" id="SSF51735">
    <property type="entry name" value="NAD(P)-binding Rossmann-fold domains"/>
    <property type="match status" value="1"/>
</dbReference>
<comment type="similarity">
    <text evidence="1">Belongs to the short-chain dehydrogenases/reductases (SDR) family.</text>
</comment>
<dbReference type="RefSeq" id="WP_184469866.1">
    <property type="nucleotide sequence ID" value="NZ_JACIFY010000007.1"/>
</dbReference>